<proteinExistence type="predicted"/>
<dbReference type="AlphaFoldDB" id="G4HPC2"/>
<evidence type="ECO:0000313" key="2">
    <source>
        <dbReference type="Proteomes" id="UP000003891"/>
    </source>
</evidence>
<accession>G4HPC2</accession>
<name>G4HPC2_9BACL</name>
<organism evidence="1 2">
    <name type="scientific">Paenibacillus lactis 154</name>
    <dbReference type="NCBI Taxonomy" id="743719"/>
    <lineage>
        <taxon>Bacteria</taxon>
        <taxon>Bacillati</taxon>
        <taxon>Bacillota</taxon>
        <taxon>Bacilli</taxon>
        <taxon>Bacillales</taxon>
        <taxon>Paenibacillaceae</taxon>
        <taxon>Paenibacillus</taxon>
    </lineage>
</organism>
<protein>
    <submittedName>
        <fullName evidence="1">Glucose-methanol-choline oxidoreductase</fullName>
    </submittedName>
</protein>
<gene>
    <name evidence="1" type="ORF">PaelaDRAFT_5833</name>
</gene>
<dbReference type="EMBL" id="AGIP01000025">
    <property type="protein sequence ID" value="EHB48567.1"/>
    <property type="molecule type" value="Genomic_DNA"/>
</dbReference>
<reference evidence="1 2" key="1">
    <citation type="submission" date="2011-09" db="EMBL/GenBank/DDBJ databases">
        <title>The draft genome of Paenibacillus lactis 154.</title>
        <authorList>
            <consortium name="US DOE Joint Genome Institute (JGI-PGF)"/>
            <person name="Lucas S."/>
            <person name="Han J."/>
            <person name="Lapidus A."/>
            <person name="Cheng J.-F."/>
            <person name="Goodwin L."/>
            <person name="Pitluck S."/>
            <person name="Peters L."/>
            <person name="Land M.L."/>
            <person name="Hauser L."/>
            <person name="Siebers A."/>
            <person name="Thelen M."/>
            <person name="Hugenholtz P."/>
            <person name="Allgaier M."/>
            <person name="Woyke T.J."/>
        </authorList>
    </citation>
    <scope>NUCLEOTIDE SEQUENCE [LARGE SCALE GENOMIC DNA]</scope>
    <source>
        <strain evidence="1 2">154</strain>
    </source>
</reference>
<evidence type="ECO:0000313" key="1">
    <source>
        <dbReference type="EMBL" id="EHB48567.1"/>
    </source>
</evidence>
<dbReference type="Proteomes" id="UP000003891">
    <property type="component" value="Unassembled WGS sequence"/>
</dbReference>
<sequence length="45" mass="5216">MFILVYFFEGIRSDTRVSAFPDFHLQPSVEALIGISYRVPLPRVM</sequence>
<dbReference type="STRING" id="743719.PaelaDRAFT_5833"/>